<evidence type="ECO:0000256" key="1">
    <source>
        <dbReference type="SAM" id="Phobius"/>
    </source>
</evidence>
<dbReference type="InterPro" id="IPR021836">
    <property type="entry name" value="DUF3429"/>
</dbReference>
<evidence type="ECO:0000313" key="3">
    <source>
        <dbReference type="Proteomes" id="UP000451565"/>
    </source>
</evidence>
<feature type="transmembrane region" description="Helical" evidence="1">
    <location>
        <begin position="77"/>
        <end position="110"/>
    </location>
</feature>
<comment type="caution">
    <text evidence="2">The sequence shown here is derived from an EMBL/GenBank/DDBJ whole genome shotgun (WGS) entry which is preliminary data.</text>
</comment>
<keyword evidence="1" id="KW-1133">Transmembrane helix</keyword>
<reference evidence="2 3" key="1">
    <citation type="submission" date="2019-10" db="EMBL/GenBank/DDBJ databases">
        <title>Glaciimonas soli sp. nov., a psychrophilic bacterium isolated from the forest soil of a high elevation mountain in Taiwan.</title>
        <authorList>
            <person name="Wang L.-T."/>
            <person name="Shieh W.Y."/>
        </authorList>
    </citation>
    <scope>NUCLEOTIDE SEQUENCE [LARGE SCALE GENOMIC DNA]</scope>
    <source>
        <strain evidence="2 3">GS1</strain>
    </source>
</reference>
<keyword evidence="1" id="KW-0472">Membrane</keyword>
<keyword evidence="3" id="KW-1185">Reference proteome</keyword>
<dbReference type="AlphaFoldDB" id="A0A843YXL3"/>
<dbReference type="PANTHER" id="PTHR15887:SF1">
    <property type="entry name" value="TRANSMEMBRANE PROTEIN 69"/>
    <property type="match status" value="1"/>
</dbReference>
<dbReference type="Pfam" id="PF11911">
    <property type="entry name" value="DUF3429"/>
    <property type="match status" value="1"/>
</dbReference>
<dbReference type="EMBL" id="WINI01000008">
    <property type="protein sequence ID" value="MQR02208.1"/>
    <property type="molecule type" value="Genomic_DNA"/>
</dbReference>
<dbReference type="Proteomes" id="UP000451565">
    <property type="component" value="Unassembled WGS sequence"/>
</dbReference>
<keyword evidence="1" id="KW-0812">Transmembrane</keyword>
<dbReference type="OrthoDB" id="8591832at2"/>
<feature type="transmembrane region" description="Helical" evidence="1">
    <location>
        <begin position="45"/>
        <end position="65"/>
    </location>
</feature>
<accession>A0A843YXL3</accession>
<feature type="transmembrane region" description="Helical" evidence="1">
    <location>
        <begin position="130"/>
        <end position="150"/>
    </location>
</feature>
<organism evidence="2 3">
    <name type="scientific">Glaciimonas soli</name>
    <dbReference type="NCBI Taxonomy" id="2590999"/>
    <lineage>
        <taxon>Bacteria</taxon>
        <taxon>Pseudomonadati</taxon>
        <taxon>Pseudomonadota</taxon>
        <taxon>Betaproteobacteria</taxon>
        <taxon>Burkholderiales</taxon>
        <taxon>Oxalobacteraceae</taxon>
        <taxon>Glaciimonas</taxon>
    </lineage>
</organism>
<evidence type="ECO:0000313" key="2">
    <source>
        <dbReference type="EMBL" id="MQR02208.1"/>
    </source>
</evidence>
<proteinExistence type="predicted"/>
<dbReference type="PANTHER" id="PTHR15887">
    <property type="entry name" value="TRANSMEMBRANE PROTEIN 69"/>
    <property type="match status" value="1"/>
</dbReference>
<sequence>MNPHFLNQRLIRILGYVGLIPFVLLTMACWLGSPDWVSEFIHGEMAYGVAALSFLGGIHWGAMVLRSDLSAERTRKALIWGVMPTVIAWCSTLFFAYGFPLLMLGFVAAYQVDKRLFVWYGLPTWFTELRYRLTCISVGAMVLSMIAAVVRGNFNA</sequence>
<dbReference type="RefSeq" id="WP_153235820.1">
    <property type="nucleotide sequence ID" value="NZ_WINI01000008.1"/>
</dbReference>
<protein>
    <submittedName>
        <fullName evidence="2">DUF3429 family protein</fullName>
    </submittedName>
</protein>
<gene>
    <name evidence="2" type="ORF">GEV47_16145</name>
</gene>
<feature type="transmembrane region" description="Helical" evidence="1">
    <location>
        <begin position="12"/>
        <end position="33"/>
    </location>
</feature>
<name>A0A843YXL3_9BURK</name>